<dbReference type="Gene3D" id="1.10.357.10">
    <property type="entry name" value="Tetracycline Repressor, domain 2"/>
    <property type="match status" value="1"/>
</dbReference>
<sequence length="270" mass="28637">MKPERADAARNRTKVLAAAADLFAAGDPRAVTMDDIAKAAGVGRGTLYRRYPDVASIAVALLDEHETALQHSLLSGPPPLGPGAPPTERLAAFYDAMADLLDAHGHLALATETGGRRFEIGAYGFWRAHVLSLLRAADAPEVLADALLAPLAPEVFTYQRAQGLSLAQIKAALARLARILALDEQAPGSLPGCARLKKRLRRRRGGGGVLVPQHRGLRGRRSSGRRRGGGGRGRFFGWWVGRGGVVGVAFGAQPDRVRAARKMSVLHACG</sequence>
<evidence type="ECO:0000313" key="5">
    <source>
        <dbReference type="EMBL" id="GLI45031.1"/>
    </source>
</evidence>
<evidence type="ECO:0000256" key="3">
    <source>
        <dbReference type="SAM" id="MobiDB-lite"/>
    </source>
</evidence>
<organism evidence="5 6">
    <name type="scientific">Glycomyces algeriensis</name>
    <dbReference type="NCBI Taxonomy" id="256037"/>
    <lineage>
        <taxon>Bacteria</taxon>
        <taxon>Bacillati</taxon>
        <taxon>Actinomycetota</taxon>
        <taxon>Actinomycetes</taxon>
        <taxon>Glycomycetales</taxon>
        <taxon>Glycomycetaceae</taxon>
        <taxon>Glycomyces</taxon>
    </lineage>
</organism>
<dbReference type="AlphaFoldDB" id="A0A9W6LJT5"/>
<name>A0A9W6LJT5_9ACTN</name>
<dbReference type="PANTHER" id="PTHR30055:SF209">
    <property type="entry name" value="POSSIBLE TRANSCRIPTIONAL REGULATORY PROTEIN (PROBABLY TETR-FAMILY)"/>
    <property type="match status" value="1"/>
</dbReference>
<dbReference type="PROSITE" id="PS50977">
    <property type="entry name" value="HTH_TETR_2"/>
    <property type="match status" value="1"/>
</dbReference>
<evidence type="ECO:0000256" key="2">
    <source>
        <dbReference type="PROSITE-ProRule" id="PRU00335"/>
    </source>
</evidence>
<feature type="DNA-binding region" description="H-T-H motif" evidence="2">
    <location>
        <begin position="32"/>
        <end position="51"/>
    </location>
</feature>
<gene>
    <name evidence="5" type="ORF">GALLR39Z86_48810</name>
</gene>
<reference evidence="5" key="1">
    <citation type="submission" date="2022-12" db="EMBL/GenBank/DDBJ databases">
        <title>Reference genome sequencing for broad-spectrum identification of bacterial and archaeal isolates by mass spectrometry.</title>
        <authorList>
            <person name="Sekiguchi Y."/>
            <person name="Tourlousse D.M."/>
        </authorList>
    </citation>
    <scope>NUCLEOTIDE SEQUENCE</scope>
    <source>
        <strain evidence="5">LLR39Z86</strain>
    </source>
</reference>
<dbReference type="InterPro" id="IPR009057">
    <property type="entry name" value="Homeodomain-like_sf"/>
</dbReference>
<dbReference type="GO" id="GO:0003700">
    <property type="term" value="F:DNA-binding transcription factor activity"/>
    <property type="evidence" value="ECO:0007669"/>
    <property type="project" value="TreeGrafter"/>
</dbReference>
<dbReference type="SUPFAM" id="SSF46689">
    <property type="entry name" value="Homeodomain-like"/>
    <property type="match status" value="1"/>
</dbReference>
<keyword evidence="6" id="KW-1185">Reference proteome</keyword>
<dbReference type="InterPro" id="IPR001647">
    <property type="entry name" value="HTH_TetR"/>
</dbReference>
<dbReference type="Pfam" id="PF00440">
    <property type="entry name" value="TetR_N"/>
    <property type="match status" value="1"/>
</dbReference>
<dbReference type="PANTHER" id="PTHR30055">
    <property type="entry name" value="HTH-TYPE TRANSCRIPTIONAL REGULATOR RUTR"/>
    <property type="match status" value="1"/>
</dbReference>
<evidence type="ECO:0000259" key="4">
    <source>
        <dbReference type="PROSITE" id="PS50977"/>
    </source>
</evidence>
<evidence type="ECO:0000313" key="6">
    <source>
        <dbReference type="Proteomes" id="UP001144313"/>
    </source>
</evidence>
<dbReference type="EMBL" id="BSDT01000001">
    <property type="protein sequence ID" value="GLI45031.1"/>
    <property type="molecule type" value="Genomic_DNA"/>
</dbReference>
<accession>A0A9W6LJT5</accession>
<keyword evidence="1 2" id="KW-0238">DNA-binding</keyword>
<feature type="region of interest" description="Disordered" evidence="3">
    <location>
        <begin position="204"/>
        <end position="229"/>
    </location>
</feature>
<feature type="domain" description="HTH tetR-type" evidence="4">
    <location>
        <begin position="9"/>
        <end position="69"/>
    </location>
</feature>
<evidence type="ECO:0000256" key="1">
    <source>
        <dbReference type="ARBA" id="ARBA00023125"/>
    </source>
</evidence>
<comment type="caution">
    <text evidence="5">The sequence shown here is derived from an EMBL/GenBank/DDBJ whole genome shotgun (WGS) entry which is preliminary data.</text>
</comment>
<dbReference type="GO" id="GO:0000976">
    <property type="term" value="F:transcription cis-regulatory region binding"/>
    <property type="evidence" value="ECO:0007669"/>
    <property type="project" value="TreeGrafter"/>
</dbReference>
<proteinExistence type="predicted"/>
<feature type="compositionally biased region" description="Basic residues" evidence="3">
    <location>
        <begin position="215"/>
        <end position="229"/>
    </location>
</feature>
<dbReference type="Proteomes" id="UP001144313">
    <property type="component" value="Unassembled WGS sequence"/>
</dbReference>
<protein>
    <recommendedName>
        <fullName evidence="4">HTH tetR-type domain-containing protein</fullName>
    </recommendedName>
</protein>
<dbReference type="InterPro" id="IPR050109">
    <property type="entry name" value="HTH-type_TetR-like_transc_reg"/>
</dbReference>